<keyword evidence="1" id="KW-0472">Membrane</keyword>
<comment type="caution">
    <text evidence="3">The sequence shown here is derived from an EMBL/GenBank/DDBJ whole genome shotgun (WGS) entry which is preliminary data.</text>
</comment>
<feature type="transmembrane region" description="Helical" evidence="1">
    <location>
        <begin position="161"/>
        <end position="183"/>
    </location>
</feature>
<dbReference type="Proteomes" id="UP001596208">
    <property type="component" value="Unassembled WGS sequence"/>
</dbReference>
<evidence type="ECO:0000259" key="2">
    <source>
        <dbReference type="Pfam" id="PF14219"/>
    </source>
</evidence>
<dbReference type="EMBL" id="JBHSKI010000003">
    <property type="protein sequence ID" value="MFC5170851.1"/>
    <property type="molecule type" value="Genomic_DNA"/>
</dbReference>
<reference evidence="4" key="1">
    <citation type="journal article" date="2019" name="Int. J. Syst. Evol. Microbiol.">
        <title>The Global Catalogue of Microorganisms (GCM) 10K type strain sequencing project: providing services to taxonomists for standard genome sequencing and annotation.</title>
        <authorList>
            <consortium name="The Broad Institute Genomics Platform"/>
            <consortium name="The Broad Institute Genome Sequencing Center for Infectious Disease"/>
            <person name="Wu L."/>
            <person name="Ma J."/>
        </authorList>
    </citation>
    <scope>NUCLEOTIDE SEQUENCE [LARGE SCALE GENOMIC DNA]</scope>
    <source>
        <strain evidence="4">CGMCC 4.1721</strain>
    </source>
</reference>
<evidence type="ECO:0000313" key="3">
    <source>
        <dbReference type="EMBL" id="MFC5170851.1"/>
    </source>
</evidence>
<feature type="transmembrane region" description="Helical" evidence="1">
    <location>
        <begin position="82"/>
        <end position="102"/>
    </location>
</feature>
<accession>A0ABW0B1G5</accession>
<feature type="domain" description="DUF4328" evidence="2">
    <location>
        <begin position="77"/>
        <end position="221"/>
    </location>
</feature>
<evidence type="ECO:0000313" key="4">
    <source>
        <dbReference type="Proteomes" id="UP001596208"/>
    </source>
</evidence>
<dbReference type="RefSeq" id="WP_042836058.1">
    <property type="nucleotide sequence ID" value="NZ_JBHSKI010000003.1"/>
</dbReference>
<gene>
    <name evidence="3" type="ORF">ACFPRK_09650</name>
</gene>
<dbReference type="InterPro" id="IPR025565">
    <property type="entry name" value="DUF4328"/>
</dbReference>
<feature type="transmembrane region" description="Helical" evidence="1">
    <location>
        <begin position="195"/>
        <end position="217"/>
    </location>
</feature>
<proteinExistence type="predicted"/>
<keyword evidence="4" id="KW-1185">Reference proteome</keyword>
<dbReference type="Pfam" id="PF14219">
    <property type="entry name" value="DUF4328"/>
    <property type="match status" value="1"/>
</dbReference>
<name>A0ABW0B1G5_9ACTN</name>
<feature type="transmembrane region" description="Helical" evidence="1">
    <location>
        <begin position="25"/>
        <end position="51"/>
    </location>
</feature>
<organism evidence="3 4">
    <name type="scientific">Streptomyces mutomycini</name>
    <dbReference type="NCBI Taxonomy" id="284036"/>
    <lineage>
        <taxon>Bacteria</taxon>
        <taxon>Bacillati</taxon>
        <taxon>Actinomycetota</taxon>
        <taxon>Actinomycetes</taxon>
        <taxon>Kitasatosporales</taxon>
        <taxon>Streptomycetaceae</taxon>
        <taxon>Streptomyces</taxon>
    </lineage>
</organism>
<keyword evidence="1" id="KW-1133">Transmembrane helix</keyword>
<protein>
    <submittedName>
        <fullName evidence="3">DUF4328 domain-containing protein</fullName>
    </submittedName>
</protein>
<evidence type="ECO:0000256" key="1">
    <source>
        <dbReference type="SAM" id="Phobius"/>
    </source>
</evidence>
<keyword evidence="1" id="KW-0812">Transmembrane</keyword>
<sequence>MNTNATHTAAPSPAYLAVLRSPVGLGLATSLLLGAVIVTDVLSLASGAHLYDLLRGMPHDRAALWAVPGVEDRQRSYDLLGLLRSVFYLATGIVYVCWLYRLRDNAEVFAPGTHRHGRSWTGWGWIVPVVNLWFPRRVTLDIWDASRPAGPHSPDRPGHGLINLWWGFWLAQGFISLAGGAVYDTAESIGPTNVALGLLMASDLLDIVCAVLAVRLVRTLTHMQHDRAREGSAVREEPLS</sequence>